<feature type="transmembrane region" description="Helical" evidence="2">
    <location>
        <begin position="129"/>
        <end position="145"/>
    </location>
</feature>
<name>A0A1I0BN02_9FIRM</name>
<accession>A0A1I0BN02</accession>
<evidence type="ECO:0000313" key="4">
    <source>
        <dbReference type="EMBL" id="SET08346.1"/>
    </source>
</evidence>
<dbReference type="Proteomes" id="UP000199800">
    <property type="component" value="Unassembled WGS sequence"/>
</dbReference>
<feature type="domain" description="Sensor histidine kinase NatK-like C-terminal" evidence="3">
    <location>
        <begin position="327"/>
        <end position="424"/>
    </location>
</feature>
<evidence type="ECO:0000256" key="1">
    <source>
        <dbReference type="SAM" id="Coils"/>
    </source>
</evidence>
<evidence type="ECO:0000259" key="3">
    <source>
        <dbReference type="Pfam" id="PF14501"/>
    </source>
</evidence>
<organism evidence="4 5">
    <name type="scientific">[Clostridium] polysaccharolyticum</name>
    <dbReference type="NCBI Taxonomy" id="29364"/>
    <lineage>
        <taxon>Bacteria</taxon>
        <taxon>Bacillati</taxon>
        <taxon>Bacillota</taxon>
        <taxon>Clostridia</taxon>
        <taxon>Lachnospirales</taxon>
        <taxon>Lachnospiraceae</taxon>
    </lineage>
</organism>
<gene>
    <name evidence="4" type="ORF">SAMN04487772_10822</name>
</gene>
<evidence type="ECO:0000256" key="2">
    <source>
        <dbReference type="SAM" id="Phobius"/>
    </source>
</evidence>
<dbReference type="AlphaFoldDB" id="A0A1I0BN02"/>
<keyword evidence="2" id="KW-0472">Membrane</keyword>
<keyword evidence="2" id="KW-0812">Transmembrane</keyword>
<dbReference type="STRING" id="29364.SAMN04487772_10822"/>
<keyword evidence="1" id="KW-0175">Coiled coil</keyword>
<dbReference type="InterPro" id="IPR032834">
    <property type="entry name" value="NatK-like_C"/>
</dbReference>
<evidence type="ECO:0000313" key="5">
    <source>
        <dbReference type="Proteomes" id="UP000199800"/>
    </source>
</evidence>
<feature type="transmembrane region" description="Helical" evidence="2">
    <location>
        <begin position="62"/>
        <end position="82"/>
    </location>
</feature>
<dbReference type="EMBL" id="FOHN01000008">
    <property type="protein sequence ID" value="SET08346.1"/>
    <property type="molecule type" value="Genomic_DNA"/>
</dbReference>
<feature type="transmembrane region" description="Helical" evidence="2">
    <location>
        <begin position="94"/>
        <end position="117"/>
    </location>
</feature>
<dbReference type="RefSeq" id="WP_092477502.1">
    <property type="nucleotide sequence ID" value="NZ_FOHN01000008.1"/>
</dbReference>
<sequence>MLRLHIFLLMLIYAIEPYLWVKSVSVSGTGFQNSYNRYWGMLGYYLISFLKQYLTFLHVHNIWIVIISLFLMCYMFVFTIVCTSGELHIKVMNCSVFCLLTCISEMATIFFCAIYLHTSAEKLLRFGKMNLICTLIAKVFLYGLCKALFFSRKNKIMSILYEKYEFLVLIVLNFILEILTASVLRNKAMKIAVPMDVLFLSVQVMLLGNFIYILCILHRKDRKLAEANKELERLDHVVRVTEKLKEVQHDVKVHAIVLASLLEDENYCEAKRYLSNIAWDLKQVKKVSSVSDLALASVLSQFVEESEGKGIQFYRHILVQDFYISSRDLCLMVSNMLQNAKEATERLIQERRYISLDIFPVEGGYRITCMNPYGEKNVCYRTTKQDRKNHGLGLKIIKAAAERNGGAMEIIPNQIHWFEITCFIPVPKL</sequence>
<feature type="coiled-coil region" evidence="1">
    <location>
        <begin position="217"/>
        <end position="244"/>
    </location>
</feature>
<feature type="transmembrane region" description="Helical" evidence="2">
    <location>
        <begin position="6"/>
        <end position="26"/>
    </location>
</feature>
<dbReference type="InterPro" id="IPR036890">
    <property type="entry name" value="HATPase_C_sf"/>
</dbReference>
<keyword evidence="2" id="KW-1133">Transmembrane helix</keyword>
<feature type="transmembrane region" description="Helical" evidence="2">
    <location>
        <begin position="38"/>
        <end position="56"/>
    </location>
</feature>
<dbReference type="Pfam" id="PF14501">
    <property type="entry name" value="HATPase_c_5"/>
    <property type="match status" value="1"/>
</dbReference>
<reference evidence="4 5" key="1">
    <citation type="submission" date="2016-10" db="EMBL/GenBank/DDBJ databases">
        <authorList>
            <person name="de Groot N.N."/>
        </authorList>
    </citation>
    <scope>NUCLEOTIDE SEQUENCE [LARGE SCALE GENOMIC DNA]</scope>
    <source>
        <strain evidence="4 5">DSM 1801</strain>
    </source>
</reference>
<dbReference type="SUPFAM" id="SSF55874">
    <property type="entry name" value="ATPase domain of HSP90 chaperone/DNA topoisomerase II/histidine kinase"/>
    <property type="match status" value="1"/>
</dbReference>
<proteinExistence type="predicted"/>
<keyword evidence="5" id="KW-1185">Reference proteome</keyword>
<feature type="transmembrane region" description="Helical" evidence="2">
    <location>
        <begin position="197"/>
        <end position="217"/>
    </location>
</feature>
<dbReference type="OrthoDB" id="3173688at2"/>
<feature type="transmembrane region" description="Helical" evidence="2">
    <location>
        <begin position="166"/>
        <end position="185"/>
    </location>
</feature>
<dbReference type="Gene3D" id="3.30.565.10">
    <property type="entry name" value="Histidine kinase-like ATPase, C-terminal domain"/>
    <property type="match status" value="1"/>
</dbReference>
<protein>
    <submittedName>
        <fullName evidence="4">GHKL domain-containing protein</fullName>
    </submittedName>
</protein>